<sequence>MLTTSKWQGLFREERSEGSRWQNCEVMNKNIILGVGQRRVGTRRRSQVI</sequence>
<dbReference type="EMBL" id="KP795516">
    <property type="protein sequence ID" value="AKN36939.1"/>
    <property type="molecule type" value="Genomic_DNA"/>
</dbReference>
<reference evidence="1" key="1">
    <citation type="journal article" date="2015" name="MBio">
        <title>Eco-Evolutionary Dynamics of Episomes among Ecologically Cohesive Bacterial Populations.</title>
        <authorList>
            <person name="Xue H."/>
            <person name="Cordero O.X."/>
            <person name="Camas F.M."/>
            <person name="Trimble W."/>
            <person name="Meyer F."/>
            <person name="Guglielmini J."/>
            <person name="Rocha E.P."/>
            <person name="Polz M.F."/>
        </authorList>
    </citation>
    <scope>NUCLEOTIDE SEQUENCE</scope>
    <source>
        <strain evidence="1">FF_110</strain>
    </source>
</reference>
<dbReference type="AlphaFoldDB" id="A0A0H3ZSS1"/>
<evidence type="ECO:0000313" key="1">
    <source>
        <dbReference type="EMBL" id="AKN36939.1"/>
    </source>
</evidence>
<protein>
    <submittedName>
        <fullName evidence="1">Uncharacterized protein</fullName>
    </submittedName>
</protein>
<name>A0A0H3ZSS1_9VIBR</name>
<accession>A0A0H3ZSS1</accession>
<organism evidence="1">
    <name type="scientific">Vibrio genomosp. F6</name>
    <dbReference type="NCBI Taxonomy" id="723172"/>
    <lineage>
        <taxon>Bacteria</taxon>
        <taxon>Pseudomonadati</taxon>
        <taxon>Pseudomonadota</taxon>
        <taxon>Gammaproteobacteria</taxon>
        <taxon>Vibrionales</taxon>
        <taxon>Vibrionaceae</taxon>
        <taxon>Vibrio</taxon>
    </lineage>
</organism>
<proteinExistence type="predicted"/>